<dbReference type="EMBL" id="LSSM01006839">
    <property type="protein sequence ID" value="OMJ09947.1"/>
    <property type="molecule type" value="Genomic_DNA"/>
</dbReference>
<reference evidence="4" key="1">
    <citation type="submission" date="2017-01" db="EMBL/GenBank/DDBJ databases">
        <authorList>
            <person name="Wang Y."/>
            <person name="White M."/>
            <person name="Kvist S."/>
            <person name="Moncalvo J.-M."/>
        </authorList>
    </citation>
    <scope>NUCLEOTIDE SEQUENCE [LARGE SCALE GENOMIC DNA]</scope>
    <source>
        <strain evidence="4">ID-206-W2</strain>
    </source>
</reference>
<name>A0A1R1X5V0_9FUNG</name>
<dbReference type="OrthoDB" id="8026949at2759"/>
<keyword evidence="1" id="KW-0863">Zinc-finger</keyword>
<dbReference type="GO" id="GO:0003676">
    <property type="term" value="F:nucleic acid binding"/>
    <property type="evidence" value="ECO:0007669"/>
    <property type="project" value="InterPro"/>
</dbReference>
<gene>
    <name evidence="3" type="ORF">AYI69_g10440</name>
</gene>
<evidence type="ECO:0000313" key="3">
    <source>
        <dbReference type="EMBL" id="OMJ09947.1"/>
    </source>
</evidence>
<dbReference type="Proteomes" id="UP000187429">
    <property type="component" value="Unassembled WGS sequence"/>
</dbReference>
<accession>A0A1R1X5V0</accession>
<dbReference type="InterPro" id="IPR001878">
    <property type="entry name" value="Znf_CCHC"/>
</dbReference>
<feature type="domain" description="CCHC-type" evidence="2">
    <location>
        <begin position="29"/>
        <end position="45"/>
    </location>
</feature>
<protein>
    <recommendedName>
        <fullName evidence="2">CCHC-type domain-containing protein</fullName>
    </recommendedName>
</protein>
<keyword evidence="1" id="KW-0862">Zinc</keyword>
<keyword evidence="4" id="KW-1185">Reference proteome</keyword>
<dbReference type="SUPFAM" id="SSF57756">
    <property type="entry name" value="Retrovirus zinc finger-like domains"/>
    <property type="match status" value="1"/>
</dbReference>
<proteinExistence type="predicted"/>
<keyword evidence="1" id="KW-0479">Metal-binding</keyword>
<evidence type="ECO:0000259" key="2">
    <source>
        <dbReference type="PROSITE" id="PS50158"/>
    </source>
</evidence>
<organism evidence="3 4">
    <name type="scientific">Smittium culicis</name>
    <dbReference type="NCBI Taxonomy" id="133412"/>
    <lineage>
        <taxon>Eukaryota</taxon>
        <taxon>Fungi</taxon>
        <taxon>Fungi incertae sedis</taxon>
        <taxon>Zoopagomycota</taxon>
        <taxon>Kickxellomycotina</taxon>
        <taxon>Harpellomycetes</taxon>
        <taxon>Harpellales</taxon>
        <taxon>Legeriomycetaceae</taxon>
        <taxon>Smittium</taxon>
    </lineage>
</organism>
<evidence type="ECO:0000256" key="1">
    <source>
        <dbReference type="PROSITE-ProRule" id="PRU00047"/>
    </source>
</evidence>
<evidence type="ECO:0000313" key="4">
    <source>
        <dbReference type="Proteomes" id="UP000187429"/>
    </source>
</evidence>
<sequence length="97" mass="11378">MPKVIEMMKNLTHMISNQIRPKFDPSKIKCFNCGVLGHATKFCNEPRNVENRMKNYSDMHRTKMEEDGSLDARDNPVEAEEKSMYLSLETNNEDNYF</sequence>
<dbReference type="Gene3D" id="4.10.60.10">
    <property type="entry name" value="Zinc finger, CCHC-type"/>
    <property type="match status" value="1"/>
</dbReference>
<dbReference type="InterPro" id="IPR036875">
    <property type="entry name" value="Znf_CCHC_sf"/>
</dbReference>
<dbReference type="PROSITE" id="PS50158">
    <property type="entry name" value="ZF_CCHC"/>
    <property type="match status" value="1"/>
</dbReference>
<dbReference type="AlphaFoldDB" id="A0A1R1X5V0"/>
<comment type="caution">
    <text evidence="3">The sequence shown here is derived from an EMBL/GenBank/DDBJ whole genome shotgun (WGS) entry which is preliminary data.</text>
</comment>
<dbReference type="GO" id="GO:0008270">
    <property type="term" value="F:zinc ion binding"/>
    <property type="evidence" value="ECO:0007669"/>
    <property type="project" value="UniProtKB-KW"/>
</dbReference>